<keyword evidence="1" id="KW-0472">Membrane</keyword>
<protein>
    <submittedName>
        <fullName evidence="2">Uncharacterized protein</fullName>
    </submittedName>
</protein>
<comment type="caution">
    <text evidence="2">The sequence shown here is derived from an EMBL/GenBank/DDBJ whole genome shotgun (WGS) entry which is preliminary data.</text>
</comment>
<evidence type="ECO:0000313" key="2">
    <source>
        <dbReference type="EMBL" id="MCP2265583.1"/>
    </source>
</evidence>
<feature type="transmembrane region" description="Helical" evidence="1">
    <location>
        <begin position="48"/>
        <end position="67"/>
    </location>
</feature>
<accession>A0A9X2G4J9</accession>
<name>A0A9X2G4J9_9MICO</name>
<dbReference type="Proteomes" id="UP001139493">
    <property type="component" value="Unassembled WGS sequence"/>
</dbReference>
<organism evidence="2 3">
    <name type="scientific">Promicromonospora thailandica</name>
    <dbReference type="NCBI Taxonomy" id="765201"/>
    <lineage>
        <taxon>Bacteria</taxon>
        <taxon>Bacillati</taxon>
        <taxon>Actinomycetota</taxon>
        <taxon>Actinomycetes</taxon>
        <taxon>Micrococcales</taxon>
        <taxon>Promicromonosporaceae</taxon>
        <taxon>Promicromonospora</taxon>
    </lineage>
</organism>
<evidence type="ECO:0000313" key="3">
    <source>
        <dbReference type="Proteomes" id="UP001139493"/>
    </source>
</evidence>
<dbReference type="AlphaFoldDB" id="A0A9X2G4J9"/>
<evidence type="ECO:0000256" key="1">
    <source>
        <dbReference type="SAM" id="Phobius"/>
    </source>
</evidence>
<feature type="transmembrane region" description="Helical" evidence="1">
    <location>
        <begin position="12"/>
        <end position="36"/>
    </location>
</feature>
<proteinExistence type="predicted"/>
<dbReference type="RefSeq" id="WP_253836817.1">
    <property type="nucleotide sequence ID" value="NZ_JAMTCS010000008.1"/>
</dbReference>
<keyword evidence="1" id="KW-1133">Transmembrane helix</keyword>
<reference evidence="2" key="1">
    <citation type="submission" date="2022-06" db="EMBL/GenBank/DDBJ databases">
        <title>Genomic Encyclopedia of Archaeal and Bacterial Type Strains, Phase II (KMG-II): from individual species to whole genera.</title>
        <authorList>
            <person name="Goeker M."/>
        </authorList>
    </citation>
    <scope>NUCLEOTIDE SEQUENCE</scope>
    <source>
        <strain evidence="2">DSM 26652</strain>
    </source>
</reference>
<dbReference type="EMBL" id="JAMTCS010000008">
    <property type="protein sequence ID" value="MCP2265583.1"/>
    <property type="molecule type" value="Genomic_DNA"/>
</dbReference>
<keyword evidence="1" id="KW-0812">Transmembrane</keyword>
<gene>
    <name evidence="2" type="ORF">APR03_002939</name>
</gene>
<keyword evidence="3" id="KW-1185">Reference proteome</keyword>
<sequence>MSDLVASWLRTVVPTVWSAVIGTVLAWLAVHAGWVLDVLELLNIDPTSTAFTTGVVTLVLAAWYLGWRKLEPYIPDWLTRLVLGSAKMPTYAPVSSDGVHTITQLTPAERRLIEDVRATEGR</sequence>